<dbReference type="PANTHER" id="PTHR22946">
    <property type="entry name" value="DIENELACTONE HYDROLASE DOMAIN-CONTAINING PROTEIN-RELATED"/>
    <property type="match status" value="1"/>
</dbReference>
<comment type="similarity">
    <text evidence="1">Belongs to the AB hydrolase superfamily.</text>
</comment>
<dbReference type="InterPro" id="IPR006311">
    <property type="entry name" value="TAT_signal"/>
</dbReference>
<dbReference type="Proteomes" id="UP001501563">
    <property type="component" value="Unassembled WGS sequence"/>
</dbReference>
<protein>
    <submittedName>
        <fullName evidence="2">Alpha/beta hydrolase</fullName>
    </submittedName>
</protein>
<organism evidence="2 3">
    <name type="scientific">Streptomyces lannensis</name>
    <dbReference type="NCBI Taxonomy" id="766498"/>
    <lineage>
        <taxon>Bacteria</taxon>
        <taxon>Bacillati</taxon>
        <taxon>Actinomycetota</taxon>
        <taxon>Actinomycetes</taxon>
        <taxon>Kitasatosporales</taxon>
        <taxon>Streptomycetaceae</taxon>
        <taxon>Streptomyces</taxon>
    </lineage>
</organism>
<reference evidence="3" key="1">
    <citation type="journal article" date="2019" name="Int. J. Syst. Evol. Microbiol.">
        <title>The Global Catalogue of Microorganisms (GCM) 10K type strain sequencing project: providing services to taxonomists for standard genome sequencing and annotation.</title>
        <authorList>
            <consortium name="The Broad Institute Genomics Platform"/>
            <consortium name="The Broad Institute Genome Sequencing Center for Infectious Disease"/>
            <person name="Wu L."/>
            <person name="Ma J."/>
        </authorList>
    </citation>
    <scope>NUCLEOTIDE SEQUENCE [LARGE SCALE GENOMIC DNA]</scope>
    <source>
        <strain evidence="3">JCM 16578</strain>
    </source>
</reference>
<dbReference type="Gene3D" id="3.40.50.1820">
    <property type="entry name" value="alpha/beta hydrolase"/>
    <property type="match status" value="1"/>
</dbReference>
<evidence type="ECO:0000313" key="3">
    <source>
        <dbReference type="Proteomes" id="UP001501563"/>
    </source>
</evidence>
<accession>A0ABP7K948</accession>
<dbReference type="GO" id="GO:0016787">
    <property type="term" value="F:hydrolase activity"/>
    <property type="evidence" value="ECO:0007669"/>
    <property type="project" value="UniProtKB-KW"/>
</dbReference>
<dbReference type="PROSITE" id="PS51318">
    <property type="entry name" value="TAT"/>
    <property type="match status" value="1"/>
</dbReference>
<keyword evidence="2" id="KW-0378">Hydrolase</keyword>
<dbReference type="EMBL" id="BAAAZA010000009">
    <property type="protein sequence ID" value="GAA3868380.1"/>
    <property type="molecule type" value="Genomic_DNA"/>
</dbReference>
<dbReference type="PANTHER" id="PTHR22946:SF12">
    <property type="entry name" value="CONIDIAL PIGMENT BIOSYNTHESIS PROTEIN AYG1 (AFU_ORTHOLOGUE AFUA_2G17550)"/>
    <property type="match status" value="1"/>
</dbReference>
<evidence type="ECO:0000256" key="1">
    <source>
        <dbReference type="ARBA" id="ARBA00008645"/>
    </source>
</evidence>
<sequence length="463" mass="50007">MGDQTSGPSRRGALAGLVGAAGAAVAAGCTAPRPRYTRRPATVRTSPVPAPKAGPAPGVMTLFDDEGFNFSGLWALGGAGQGSADAGEVLTAVNTINKAGLSAQTYTQTFRRLGDRLTKEPGNARPDAETMRFRALRAAQYYAQALSCVLGSEDPGSEEALYQAGRGAWDAFCGLCDPAPVTDNITYESTPLPVWFFRPDASGRARPTVILTNGSDGQNVDMWTYGVRTALDRGWNALVYDGPGQGQLLFVNRVPFTPSWEHVVTPVVDWLLARSDVNRAKIALAGLSMAGNLTARAAAFEERIAALVAMPGLLEPWLAFPKQVREILAATKDETNNVWNKEVAPKLSRTDAAILKTRFEPFSVPAMLAARQGKLFTDFYTPAKLIQSLATTNVVSRIKVPTLVLDYEFEQFYPGQARQMYEALTAPKDYVRLTAATGAQMHCSPMAPQQHCEVVFDWLQQTV</sequence>
<dbReference type="InterPro" id="IPR050261">
    <property type="entry name" value="FrsA_esterase"/>
</dbReference>
<dbReference type="Gene3D" id="1.20.1440.110">
    <property type="entry name" value="acylaminoacyl peptidase"/>
    <property type="match status" value="1"/>
</dbReference>
<comment type="caution">
    <text evidence="2">The sequence shown here is derived from an EMBL/GenBank/DDBJ whole genome shotgun (WGS) entry which is preliminary data.</text>
</comment>
<evidence type="ECO:0000313" key="2">
    <source>
        <dbReference type="EMBL" id="GAA3868380.1"/>
    </source>
</evidence>
<proteinExistence type="inferred from homology"/>
<dbReference type="SUPFAM" id="SSF53474">
    <property type="entry name" value="alpha/beta-Hydrolases"/>
    <property type="match status" value="1"/>
</dbReference>
<dbReference type="InterPro" id="IPR029058">
    <property type="entry name" value="AB_hydrolase_fold"/>
</dbReference>
<keyword evidence="3" id="KW-1185">Reference proteome</keyword>
<name>A0ABP7K948_9ACTN</name>
<gene>
    <name evidence="2" type="ORF">GCM10022207_36410</name>
</gene>